<dbReference type="EMBL" id="PFBM01000002">
    <property type="protein sequence ID" value="PIR82861.1"/>
    <property type="molecule type" value="Genomic_DNA"/>
</dbReference>
<proteinExistence type="predicted"/>
<name>A0A2H0U8X9_9BACT</name>
<evidence type="ECO:0000313" key="3">
    <source>
        <dbReference type="Proteomes" id="UP000231379"/>
    </source>
</evidence>
<dbReference type="AlphaFoldDB" id="A0A2H0U8X9"/>
<feature type="transmembrane region" description="Helical" evidence="1">
    <location>
        <begin position="12"/>
        <end position="30"/>
    </location>
</feature>
<keyword evidence="1" id="KW-0472">Membrane</keyword>
<organism evidence="2 3">
    <name type="scientific">Candidatus Kaiserbacteria bacterium CG10_big_fil_rev_8_21_14_0_10_59_10</name>
    <dbReference type="NCBI Taxonomy" id="1974612"/>
    <lineage>
        <taxon>Bacteria</taxon>
        <taxon>Candidatus Kaiseribacteriota</taxon>
    </lineage>
</organism>
<keyword evidence="1" id="KW-1133">Transmembrane helix</keyword>
<dbReference type="Proteomes" id="UP000231379">
    <property type="component" value="Unassembled WGS sequence"/>
</dbReference>
<gene>
    <name evidence="2" type="ORF">COU20_00055</name>
</gene>
<comment type="caution">
    <text evidence="2">The sequence shown here is derived from an EMBL/GenBank/DDBJ whole genome shotgun (WGS) entry which is preliminary data.</text>
</comment>
<protein>
    <submittedName>
        <fullName evidence="2">Uncharacterized protein</fullName>
    </submittedName>
</protein>
<reference evidence="3" key="1">
    <citation type="submission" date="2017-09" db="EMBL/GenBank/DDBJ databases">
        <title>Depth-based differentiation of microbial function through sediment-hosted aquifers and enrichment of novel symbionts in the deep terrestrial subsurface.</title>
        <authorList>
            <person name="Probst A.J."/>
            <person name="Ladd B."/>
            <person name="Jarett J.K."/>
            <person name="Geller-Mcgrath D.E."/>
            <person name="Sieber C.M.K."/>
            <person name="Emerson J.B."/>
            <person name="Anantharaman K."/>
            <person name="Thomas B.C."/>
            <person name="Malmstrom R."/>
            <person name="Stieglmeier M."/>
            <person name="Klingl A."/>
            <person name="Woyke T."/>
            <person name="Ryan C.M."/>
            <person name="Banfield J.F."/>
        </authorList>
    </citation>
    <scope>NUCLEOTIDE SEQUENCE [LARGE SCALE GENOMIC DNA]</scope>
</reference>
<accession>A0A2H0U8X9</accession>
<evidence type="ECO:0000313" key="2">
    <source>
        <dbReference type="EMBL" id="PIR82861.1"/>
    </source>
</evidence>
<evidence type="ECO:0000256" key="1">
    <source>
        <dbReference type="SAM" id="Phobius"/>
    </source>
</evidence>
<sequence>MEHLAAHRTRIMLGGIIILIAGALALWHYAPSRDLSAHADDIIRACEDALHRPTCYDEEIPKLMDTLSMEEAFTVTRLVQERDTSYWYCHVLGHNLSAREAAKDPSRWSEVIARCPVGMCSNGCLHGAFQERFREETLSADEVEALVPELREVCESSRDFTSLERASCYHALGHLSMYITGADLHTSLEVCDRIALRGERDWRQLCYDGAFMQIFQPLEPEDIALVQDIAPATKRGASALCAAFSGVRFASCHAESWPLYEDEILTPEGAVAFCGVLRARAGAEQNTRCLNALFNILSSRFGFDGETLASFCGALGGAERTQCFANAASRMIETDYRLAEGAAALCATAPEASRTRCFEELLFYSTYNFHAGSDEWRALCEALPGEWRARCFEGDASALAPQAYQ</sequence>
<keyword evidence="1" id="KW-0812">Transmembrane</keyword>